<evidence type="ECO:0000256" key="2">
    <source>
        <dbReference type="SAM" id="MobiDB-lite"/>
    </source>
</evidence>
<feature type="region of interest" description="Disordered" evidence="2">
    <location>
        <begin position="1435"/>
        <end position="1528"/>
    </location>
</feature>
<feature type="compositionally biased region" description="Polar residues" evidence="2">
    <location>
        <begin position="1450"/>
        <end position="1462"/>
    </location>
</feature>
<keyword evidence="3" id="KW-1133">Transmembrane helix</keyword>
<dbReference type="InterPro" id="IPR016449">
    <property type="entry name" value="K_chnl_inward-rec_Kir"/>
</dbReference>
<feature type="domain" description="Potassium channel inwardly rectifying transmembrane" evidence="4">
    <location>
        <begin position="973"/>
        <end position="1075"/>
    </location>
</feature>
<dbReference type="Proteomes" id="UP000591131">
    <property type="component" value="Unassembled WGS sequence"/>
</dbReference>
<feature type="region of interest" description="Disordered" evidence="2">
    <location>
        <begin position="696"/>
        <end position="715"/>
    </location>
</feature>
<feature type="compositionally biased region" description="Basic residues" evidence="2">
    <location>
        <begin position="1971"/>
        <end position="1981"/>
    </location>
</feature>
<feature type="transmembrane region" description="Helical" evidence="3">
    <location>
        <begin position="1047"/>
        <end position="1072"/>
    </location>
</feature>
<feature type="transmembrane region" description="Helical" evidence="3">
    <location>
        <begin position="1794"/>
        <end position="1813"/>
    </location>
</feature>
<keyword evidence="1" id="KW-0813">Transport</keyword>
<feature type="transmembrane region" description="Helical" evidence="3">
    <location>
        <begin position="1763"/>
        <end position="1782"/>
    </location>
</feature>
<dbReference type="PANTHER" id="PTHR11767">
    <property type="entry name" value="INWARD RECTIFIER POTASSIUM CHANNEL"/>
    <property type="match status" value="1"/>
</dbReference>
<dbReference type="GO" id="GO:0034702">
    <property type="term" value="C:monoatomic ion channel complex"/>
    <property type="evidence" value="ECO:0007669"/>
    <property type="project" value="UniProtKB-KW"/>
</dbReference>
<feature type="region of interest" description="Disordered" evidence="2">
    <location>
        <begin position="1963"/>
        <end position="1987"/>
    </location>
</feature>
<dbReference type="GO" id="GO:0034765">
    <property type="term" value="P:regulation of monoatomic ion transmembrane transport"/>
    <property type="evidence" value="ECO:0007669"/>
    <property type="project" value="TreeGrafter"/>
</dbReference>
<feature type="region of interest" description="Disordered" evidence="2">
    <location>
        <begin position="1610"/>
        <end position="1630"/>
    </location>
</feature>
<name>A0A7J6N410_PERCH</name>
<feature type="domain" description="Potassium channel inwardly rectifying transmembrane" evidence="4">
    <location>
        <begin position="1712"/>
        <end position="1816"/>
    </location>
</feature>
<feature type="transmembrane region" description="Helical" evidence="3">
    <location>
        <begin position="988"/>
        <end position="1005"/>
    </location>
</feature>
<keyword evidence="3" id="KW-0472">Membrane</keyword>
<feature type="domain" description="Potassium channel inwardly rectifying transmembrane" evidence="4">
    <location>
        <begin position="182"/>
        <end position="304"/>
    </location>
</feature>
<feature type="transmembrane region" description="Helical" evidence="3">
    <location>
        <begin position="212"/>
        <end position="235"/>
    </location>
</feature>
<keyword evidence="6" id="KW-1185">Reference proteome</keyword>
<proteinExistence type="inferred from homology"/>
<feature type="compositionally biased region" description="Acidic residues" evidence="2">
    <location>
        <begin position="1127"/>
        <end position="1136"/>
    </location>
</feature>
<feature type="compositionally biased region" description="Basic residues" evidence="2">
    <location>
        <begin position="1518"/>
        <end position="1528"/>
    </location>
</feature>
<feature type="transmembrane region" description="Helical" evidence="3">
    <location>
        <begin position="1729"/>
        <end position="1751"/>
    </location>
</feature>
<dbReference type="InterPro" id="IPR040445">
    <property type="entry name" value="Kir_TM"/>
</dbReference>
<keyword evidence="1" id="KW-0406">Ion transport</keyword>
<reference evidence="5 6" key="1">
    <citation type="submission" date="2020-04" db="EMBL/GenBank/DDBJ databases">
        <title>Perkinsus chesapeaki whole genome sequence.</title>
        <authorList>
            <person name="Bogema D.R."/>
        </authorList>
    </citation>
    <scope>NUCLEOTIDE SEQUENCE [LARGE SCALE GENOMIC DNA]</scope>
    <source>
        <strain evidence="5">ATCC PRA-425</strain>
    </source>
</reference>
<dbReference type="GO" id="GO:0005886">
    <property type="term" value="C:plasma membrane"/>
    <property type="evidence" value="ECO:0007669"/>
    <property type="project" value="TreeGrafter"/>
</dbReference>
<keyword evidence="1 3" id="KW-0812">Transmembrane</keyword>
<feature type="compositionally biased region" description="Polar residues" evidence="2">
    <location>
        <begin position="735"/>
        <end position="748"/>
    </location>
</feature>
<feature type="region of interest" description="Disordered" evidence="2">
    <location>
        <begin position="1"/>
        <end position="88"/>
    </location>
</feature>
<gene>
    <name evidence="5" type="ORF">FOL47_000026</name>
</gene>
<feature type="region of interest" description="Disordered" evidence="2">
    <location>
        <begin position="726"/>
        <end position="869"/>
    </location>
</feature>
<dbReference type="EMBL" id="JAAPAO010000001">
    <property type="protein sequence ID" value="KAF4678297.1"/>
    <property type="molecule type" value="Genomic_DNA"/>
</dbReference>
<feature type="transmembrane region" description="Helical" evidence="3">
    <location>
        <begin position="282"/>
        <end position="302"/>
    </location>
</feature>
<evidence type="ECO:0000313" key="6">
    <source>
        <dbReference type="Proteomes" id="UP000591131"/>
    </source>
</evidence>
<keyword evidence="1" id="KW-0851">Voltage-gated channel</keyword>
<dbReference type="OrthoDB" id="273257at2759"/>
<accession>A0A7J6N410</accession>
<feature type="region of interest" description="Disordered" evidence="2">
    <location>
        <begin position="1216"/>
        <end position="1274"/>
    </location>
</feature>
<dbReference type="Gene3D" id="1.10.287.70">
    <property type="match status" value="3"/>
</dbReference>
<keyword evidence="1" id="KW-0630">Potassium</keyword>
<comment type="subcellular location">
    <subcellularLocation>
        <location evidence="1">Membrane</location>
        <topology evidence="1">Multi-pass membrane protein</topology>
    </subcellularLocation>
</comment>
<evidence type="ECO:0000259" key="4">
    <source>
        <dbReference type="Pfam" id="PF01007"/>
    </source>
</evidence>
<feature type="compositionally biased region" description="Low complexity" evidence="2">
    <location>
        <begin position="21"/>
        <end position="35"/>
    </location>
</feature>
<evidence type="ECO:0000313" key="5">
    <source>
        <dbReference type="EMBL" id="KAF4678297.1"/>
    </source>
</evidence>
<feature type="region of interest" description="Disordered" evidence="2">
    <location>
        <begin position="881"/>
        <end position="905"/>
    </location>
</feature>
<feature type="region of interest" description="Disordered" evidence="2">
    <location>
        <begin position="1096"/>
        <end position="1136"/>
    </location>
</feature>
<comment type="similarity">
    <text evidence="1">Belongs to the inward rectifier-type potassium channel (TC 1.A.2.1) family.</text>
</comment>
<dbReference type="GO" id="GO:0005242">
    <property type="term" value="F:inward rectifier potassium channel activity"/>
    <property type="evidence" value="ECO:0007669"/>
    <property type="project" value="InterPro"/>
</dbReference>
<evidence type="ECO:0000256" key="3">
    <source>
        <dbReference type="SAM" id="Phobius"/>
    </source>
</evidence>
<feature type="compositionally biased region" description="Basic and acidic residues" evidence="2">
    <location>
        <begin position="1318"/>
        <end position="1328"/>
    </location>
</feature>
<protein>
    <recommendedName>
        <fullName evidence="4">Potassium channel inwardly rectifying transmembrane domain-containing protein</fullName>
    </recommendedName>
</protein>
<dbReference type="Pfam" id="PF01007">
    <property type="entry name" value="IRK"/>
    <property type="match status" value="3"/>
</dbReference>
<evidence type="ECO:0000256" key="1">
    <source>
        <dbReference type="RuleBase" id="RU003822"/>
    </source>
</evidence>
<dbReference type="Gene3D" id="2.60.40.1400">
    <property type="entry name" value="G protein-activated inward rectifier potassium channel 1"/>
    <property type="match status" value="6"/>
</dbReference>
<dbReference type="SUPFAM" id="SSF81324">
    <property type="entry name" value="Voltage-gated potassium channels"/>
    <property type="match status" value="3"/>
</dbReference>
<keyword evidence="1" id="KW-0633">Potassium transport</keyword>
<dbReference type="InterPro" id="IPR013518">
    <property type="entry name" value="K_chnl_inward-rec_Kir_cyto"/>
</dbReference>
<dbReference type="PANTHER" id="PTHR11767:SF102">
    <property type="entry name" value="INWARDLY RECTIFYING POTASSIUM CHANNEL 1, ISOFORM F"/>
    <property type="match status" value="1"/>
</dbReference>
<feature type="region of interest" description="Disordered" evidence="2">
    <location>
        <begin position="544"/>
        <end position="583"/>
    </location>
</feature>
<organism evidence="5 6">
    <name type="scientific">Perkinsus chesapeaki</name>
    <name type="common">Clam parasite</name>
    <name type="synonym">Perkinsus andrewsi</name>
    <dbReference type="NCBI Taxonomy" id="330153"/>
    <lineage>
        <taxon>Eukaryota</taxon>
        <taxon>Sar</taxon>
        <taxon>Alveolata</taxon>
        <taxon>Perkinsozoa</taxon>
        <taxon>Perkinsea</taxon>
        <taxon>Perkinsida</taxon>
        <taxon>Perkinsidae</taxon>
        <taxon>Perkinsus</taxon>
    </lineage>
</organism>
<sequence>MTYNKDPLPNTGASSSRGDLSDVSLPLLQDLPQQQGASKEEHNRYYNEGQLASPPHPGRRPPRPNNVPKGQLSSPKRIPNGGSFYAGHHDINQCKTAQRNELPGRPPRSASVDVGLEYPHSPNNLYGNTQAWFTVAGPVNHARLEHDQRSTDSSEYGKRSSWQRQNLKMFIQGGRRSLISHKGQLNVHRLIPSRTKVYLNWMYDTFPSIIRLPYGTLFLAVFVVYVMAIFIYASFLQAIDPHYVCASNVHCFSDYYFFVVQTIFTIGYGGKEPICFGTNVGVTIISILGMIMHTALTGIVFAKFTLDNSRNVACAFSTRLLAIPPPSVGARGWEKRFDNPIVKTRRGLQLSGTAYECFDCPSEFNSSSGTVDGSRAASFSADDGSDEMNSDDHLRLCFRFVNVFHRHFFHVNMRLFLVEHLATSDGWSCPTVQEIHYFDTSIPLEFMSLPVEVCAYIPLDRLFVMDDGTGEDEDGDILGDADFGDLSCSSDNSAQSNKSCPTATHRRLREADLNKVFNTNTITLGKQNWIRHFSDQYKRYDAGLNDRTLPPLPKGNLLESPRPRAPQARSGGYGTSSGGRSSRMRRMKTITNNDERSSSFELVCTIEFMDATTGNEINARKSWPLSDVTWLPAGTESSLCWDRIVQRVGDKGSYDVDVSNLDAMTDEGYDLAEMNCADVVGVDGDLRAMWSNDDRESIPFKEDDGEDSRQPVLRGRTYSDWGIQFTGSALPMEGNDNNNEMPSSQESPPASHGRGHLLDLEDPPLNSGEETVRTTPGSAYRTPRTIDGGSSRRSTPRQGLRPRAFSTKLAPSVTSLKGASQPLLPHAKSDRTTLSAGHGTSVVTRVPPGGLGALGRIPQGASYKRDDDDMGGYTHWKQQQGRIRQHGGSEPYLPRHRSVPPNEWRSDRCQFSAPDMPLWDETTPTSKASSRTSSWRDLRVFMQGGRRSIISPRGEVNVHRLIPKGTKLYLNWFYDTFASIIRLPYKKLFLYIIITYVVTIGIYAIDLQIIDPHYICASGVNSLSDYYFFVVQTIFTIGYGGKEPICFGTNVGVTIISILGMIMHTALTGIVFTKFTLDNSRNVACAFSSRLLAIPPPDGDNDDSDAASSISEKLEVPPPPPPLPSEEGAEEVEQDQEPDNHLRLCFRFVDVFHRNFFHVNMRLFLVEHDTTPDGWSCPTVQELHFFDTSMPLEFMSLPVEVCAYIPLDRLAAVAEMEDDSDASSSSGSDGSADDAVDASGQEGEVSNRSSKSCPAEGQTVAGKPPPAKTKYDNTNTFTLGEQNWIRHFSPGYDRHPEVLNERTLPPIPKSVRWPTQPVEKKTKAGDSQRRLRQMRSITDSDSKSSFELVCTIEFTDATTGNEINARKSWPLSDVTWLPAGTESSLCWAQIVKRMGDNGSYDVDVSNLDALTDDAYDLIEMNGMESMNDMKVRWTPSEAEGDTEDNRRPSETQSNKGASQQMPHRSRTLSDWGIKFRGSSEISGSTEVASGKGRSSPYNDIENPPERRGSHEISPSSPSKKKGKTPPRWRARWRKLRSRLVDSLAIQRLSSEELQRKRFDSELESKLMSIRPEVPRLKLTTPESSAQQVHFDFTLPSIPLDDTERNKLRESLMGDKLSQQTSSDPRREHYTPYSFSRSSAAAGSAAHRLSMVLSPADLGGFVNAVNEARRKNTNARKTYNELFASGTGKSIVSKRGIYNVDLRLSAAARFWLTWKFDLFPALIRMTWAKLWFYCFCCYMILIGIFATFLSMMDPGMVCVEEAHGWFDTFFFTVETMFTIGYGVMHPICFSTHSWVTIIAISGVMCHTGLTGVVFSKFTLGNRHELSCAFSTVLYAIPCVEYHRHHYHRHHHLATRDPFLSDESKDSQEEGCRSDCSCSGSSTSVSLPDEESTVRLCFRLVNVFHRHFFGVNIRCFLVEHHPCKTDGWVCPSVEEISDIATSIPLEFMSLPVEVTVTVPYKRVDKRMGASHQQRQKVKPGRLTKRTDRSAPHQAVKEHFDLRESDLVTEVDPSDPHATTEFELVCTIEFTDATTGRVIGVRKSWNLRKVVWMPEDTENIQWRNIVHRQGDSGCYDVDVNCLDEVDFTAPPPSQPSGSTPPFVTGDIVRQAHESHESHSTPAHSSGLLGPFMGVIPSLSVSRRTSAISSDSVSRPLLEHLKAGEHG</sequence>
<keyword evidence="1" id="KW-0407">Ion channel</keyword>
<comment type="caution">
    <text evidence="5">The sequence shown here is derived from an EMBL/GenBank/DDBJ whole genome shotgun (WGS) entry which is preliminary data.</text>
</comment>
<dbReference type="GO" id="GO:1990573">
    <property type="term" value="P:potassium ion import across plasma membrane"/>
    <property type="evidence" value="ECO:0007669"/>
    <property type="project" value="TreeGrafter"/>
</dbReference>
<feature type="region of interest" description="Disordered" evidence="2">
    <location>
        <begin position="1305"/>
        <end position="1328"/>
    </location>
</feature>